<proteinExistence type="inferred from homology"/>
<dbReference type="OrthoDB" id="297923at2759"/>
<feature type="region of interest" description="Disordered" evidence="3">
    <location>
        <begin position="1"/>
        <end position="390"/>
    </location>
</feature>
<dbReference type="GO" id="GO:0008017">
    <property type="term" value="F:microtubule binding"/>
    <property type="evidence" value="ECO:0007669"/>
    <property type="project" value="TreeGrafter"/>
</dbReference>
<feature type="coiled-coil region" evidence="2">
    <location>
        <begin position="439"/>
        <end position="489"/>
    </location>
</feature>
<evidence type="ECO:0000256" key="2">
    <source>
        <dbReference type="SAM" id="Coils"/>
    </source>
</evidence>
<comment type="caution">
    <text evidence="5">The sequence shown here is derived from an EMBL/GenBank/DDBJ whole genome shotgun (WGS) entry which is preliminary data.</text>
</comment>
<feature type="compositionally biased region" description="Basic and acidic residues" evidence="3">
    <location>
        <begin position="318"/>
        <end position="328"/>
    </location>
</feature>
<feature type="compositionally biased region" description="Basic residues" evidence="3">
    <location>
        <begin position="364"/>
        <end position="375"/>
    </location>
</feature>
<dbReference type="PANTHER" id="PTHR20929:SF11">
    <property type="entry name" value="DYNEIN AXONEMAL INTERMEDIATE CHAIN 7"/>
    <property type="match status" value="1"/>
</dbReference>
<dbReference type="EMBL" id="CAKOFQ010007654">
    <property type="protein sequence ID" value="CAH2005739.1"/>
    <property type="molecule type" value="Genomic_DNA"/>
</dbReference>
<feature type="compositionally biased region" description="Basic residues" evidence="3">
    <location>
        <begin position="181"/>
        <end position="194"/>
    </location>
</feature>
<evidence type="ECO:0000259" key="4">
    <source>
        <dbReference type="Pfam" id="PF15927"/>
    </source>
</evidence>
<feature type="region of interest" description="Disordered" evidence="3">
    <location>
        <begin position="737"/>
        <end position="763"/>
    </location>
</feature>
<protein>
    <recommendedName>
        <fullName evidence="4">IC97/Casc1 N-terminal domain-containing protein</fullName>
    </recommendedName>
</protein>
<feature type="compositionally biased region" description="Basic residues" evidence="3">
    <location>
        <begin position="93"/>
        <end position="102"/>
    </location>
</feature>
<comment type="similarity">
    <text evidence="1">Belongs to the DNAI7 family.</text>
</comment>
<sequence length="862" mass="97403">MGSCEADGAEEEKTAVAEPTPEPESEPPAQYEVVQALSAQEAETAQEKPGEAPTAAAEEGQEQPVGGKRKKDKKGKKEKEVEEGDEGGEKKPEKGKKRKDKKVKKETDPAVETEAAGRDEAVTAEGEVDEEVTAPKGKKVKGAKKGKKTREKHEQEEMGAAPEQPTAEPDGGETIEVVGKAKPRKGKGKGKKGKKSDESEEGMEGGEEERKGKKQARKEKGKSRRDTSLVQREATESTSALAEHKKKAKSEKSLSRLAKAKSQKSVMSVSQEKDAEPHVAHSVKFRKSLKSKTRTTSEVNFDDEFSSSSDSYDEAEETETKKAKSGKEKKGKRKGKEKEHKRDDHHALEEGEVKPVEIAEKKEKGKKGTGKKGKKAKDEAPPPEEKTPKEVDIMAELQQMKMLAEGEEVPEVIAVETKPKKKEKAKKKKPRVKVTAEMLEKMRIEQEAETARLALLERQRLEEERLSAIEKDKREVVEQQIRLEQLNKSACNVAKIIDHNMSLAEQEKELMEWELYIACGRLPNPSLCDQMNTYLHRWQLTINTTTVDDASQRTSDVVALLDSLQDLLDTAERENSVTIENYKWIRQLFRDQQQDSLDVATYRLLRNVEKNLHRIDIPTADYDFADENIKFSIWLRVILPIPLPNPRRPPKARLDINFENVNLQSLFPLLIECDGMAIRAMYLKYDHLSDLCSSFDTPAVPEEFIKSLLDVTKQEWRAKLKYKYDNRDIAPVVETVTDVQEDEAGESGKEPTAENETEDEKTDIEKTVEEIPLVPYKKLTPTASEFAISIEDEIYLAARKSYIRNIPEGALNLRKFSIIGGVFHLDLLYQPPQPQHFVTMDLNLTCLFQCIFQKSWKEYLSW</sequence>
<dbReference type="GO" id="GO:0005930">
    <property type="term" value="C:axoneme"/>
    <property type="evidence" value="ECO:0007669"/>
    <property type="project" value="TreeGrafter"/>
</dbReference>
<evidence type="ECO:0000313" key="6">
    <source>
        <dbReference type="Proteomes" id="UP001152888"/>
    </source>
</evidence>
<dbReference type="InterPro" id="IPR023247">
    <property type="entry name" value="IC97/Dnai7-like"/>
</dbReference>
<feature type="compositionally biased region" description="Basic residues" evidence="3">
    <location>
        <begin position="281"/>
        <end position="293"/>
    </location>
</feature>
<dbReference type="PRINTS" id="PR02043">
    <property type="entry name" value="CANCERSCCP1"/>
</dbReference>
<feature type="compositionally biased region" description="Low complexity" evidence="3">
    <location>
        <begin position="51"/>
        <end position="66"/>
    </location>
</feature>
<feature type="compositionally biased region" description="Acidic residues" evidence="3">
    <location>
        <begin position="300"/>
        <end position="317"/>
    </location>
</feature>
<dbReference type="AlphaFoldDB" id="A0A9P0M3F0"/>
<feature type="compositionally biased region" description="Acidic residues" evidence="3">
    <location>
        <begin position="198"/>
        <end position="207"/>
    </location>
</feature>
<feature type="domain" description="IC97/Casc1 N-terminal" evidence="4">
    <location>
        <begin position="445"/>
        <end position="637"/>
    </location>
</feature>
<reference evidence="5" key="1">
    <citation type="submission" date="2022-03" db="EMBL/GenBank/DDBJ databases">
        <authorList>
            <person name="Sayadi A."/>
        </authorList>
    </citation>
    <scope>NUCLEOTIDE SEQUENCE</scope>
</reference>
<dbReference type="Proteomes" id="UP001152888">
    <property type="component" value="Unassembled WGS sequence"/>
</dbReference>
<dbReference type="Pfam" id="PF15927">
    <property type="entry name" value="Casc1_N"/>
    <property type="match status" value="1"/>
</dbReference>
<dbReference type="InterPro" id="IPR031826">
    <property type="entry name" value="IC97/Casc1_N"/>
</dbReference>
<accession>A0A9P0M3F0</accession>
<feature type="compositionally biased region" description="Basic residues" evidence="3">
    <location>
        <begin position="212"/>
        <end position="223"/>
    </location>
</feature>
<gene>
    <name evidence="5" type="ORF">ACAOBT_LOCUS28710</name>
</gene>
<name>A0A9P0M3F0_ACAOB</name>
<feature type="compositionally biased region" description="Basic and acidic residues" evidence="3">
    <location>
        <begin position="336"/>
        <end position="363"/>
    </location>
</feature>
<evidence type="ECO:0000256" key="1">
    <source>
        <dbReference type="ARBA" id="ARBA00024332"/>
    </source>
</evidence>
<dbReference type="PANTHER" id="PTHR20929">
    <property type="entry name" value="LUNG ADENOMA SUSCEPTIBILITY 1-RELATED"/>
    <property type="match status" value="1"/>
</dbReference>
<evidence type="ECO:0000313" key="5">
    <source>
        <dbReference type="EMBL" id="CAH2005739.1"/>
    </source>
</evidence>
<organism evidence="5 6">
    <name type="scientific">Acanthoscelides obtectus</name>
    <name type="common">Bean weevil</name>
    <name type="synonym">Bruchus obtectus</name>
    <dbReference type="NCBI Taxonomy" id="200917"/>
    <lineage>
        <taxon>Eukaryota</taxon>
        <taxon>Metazoa</taxon>
        <taxon>Ecdysozoa</taxon>
        <taxon>Arthropoda</taxon>
        <taxon>Hexapoda</taxon>
        <taxon>Insecta</taxon>
        <taxon>Pterygota</taxon>
        <taxon>Neoptera</taxon>
        <taxon>Endopterygota</taxon>
        <taxon>Coleoptera</taxon>
        <taxon>Polyphaga</taxon>
        <taxon>Cucujiformia</taxon>
        <taxon>Chrysomeloidea</taxon>
        <taxon>Chrysomelidae</taxon>
        <taxon>Bruchinae</taxon>
        <taxon>Bruchini</taxon>
        <taxon>Acanthoscelides</taxon>
    </lineage>
</organism>
<keyword evidence="6" id="KW-1185">Reference proteome</keyword>
<feature type="compositionally biased region" description="Basic residues" evidence="3">
    <location>
        <begin position="136"/>
        <end position="150"/>
    </location>
</feature>
<keyword evidence="2" id="KW-0175">Coiled coil</keyword>
<feature type="compositionally biased region" description="Basic and acidic residues" evidence="3">
    <location>
        <begin position="376"/>
        <end position="390"/>
    </location>
</feature>
<feature type="compositionally biased region" description="Acidic residues" evidence="3">
    <location>
        <begin position="753"/>
        <end position="762"/>
    </location>
</feature>
<evidence type="ECO:0000256" key="3">
    <source>
        <dbReference type="SAM" id="MobiDB-lite"/>
    </source>
</evidence>
<dbReference type="GO" id="GO:0048487">
    <property type="term" value="F:beta-tubulin binding"/>
    <property type="evidence" value="ECO:0007669"/>
    <property type="project" value="TreeGrafter"/>
</dbReference>